<evidence type="ECO:0000313" key="3">
    <source>
        <dbReference type="EMBL" id="KGA95542.1"/>
    </source>
</evidence>
<dbReference type="STRING" id="1218173.BALCAV_0221940"/>
<dbReference type="Pfam" id="PF04892">
    <property type="entry name" value="VanZ"/>
    <property type="match status" value="1"/>
</dbReference>
<accession>A0A094YPY9</accession>
<proteinExistence type="predicted"/>
<dbReference type="NCBIfam" id="NF037970">
    <property type="entry name" value="vanZ_1"/>
    <property type="match status" value="1"/>
</dbReference>
<reference evidence="4 6" key="2">
    <citation type="submission" date="2014-01" db="EMBL/GenBank/DDBJ databases">
        <title>Draft genome sequencing of Bacillus alcalophilus CGMCC 1.3604.</title>
        <authorList>
            <person name="Yang J."/>
            <person name="Diao L."/>
            <person name="Yang S."/>
        </authorList>
    </citation>
    <scope>NUCLEOTIDE SEQUENCE [LARGE SCALE GENOMIC DNA]</scope>
    <source>
        <strain evidence="4 6">CGMCC 1.3604</strain>
    </source>
</reference>
<comment type="caution">
    <text evidence="3">The sequence shown here is derived from an EMBL/GenBank/DDBJ whole genome shotgun (WGS) entry which is preliminary data.</text>
</comment>
<sequence length="150" mass="17134">MKKWFSWVAVLLWMALIFYLSHQPGEESGHLSSDITEILSGIIQFLFPFFQIELELLHFMIRKGAHFFSYLLLGVLVLNAMRRSGFTSYWAAAASWGICLIYAITDEVHQLFIPGRSGEVQDVLIDSAGALTGIVIYLCVSFIVKRWRNK</sequence>
<keyword evidence="5" id="KW-1185">Reference proteome</keyword>
<dbReference type="InterPro" id="IPR006976">
    <property type="entry name" value="VanZ-like"/>
</dbReference>
<keyword evidence="1" id="KW-1133">Transmembrane helix</keyword>
<dbReference type="InterPro" id="IPR016747">
    <property type="entry name" value="Phosphotransbutyrylase"/>
</dbReference>
<gene>
    <name evidence="4" type="ORF">AJ85_10115</name>
    <name evidence="3" type="ORF">BALCAV_0221940</name>
</gene>
<dbReference type="RefSeq" id="WP_004427213.1">
    <property type="nucleotide sequence ID" value="NZ_ALPT02000133.1"/>
</dbReference>
<feature type="domain" description="VanZ-like" evidence="2">
    <location>
        <begin position="7"/>
        <end position="139"/>
    </location>
</feature>
<evidence type="ECO:0000313" key="4">
    <source>
        <dbReference type="EMBL" id="THG90555.1"/>
    </source>
</evidence>
<dbReference type="OrthoDB" id="291892at2"/>
<feature type="transmembrane region" description="Helical" evidence="1">
    <location>
        <begin position="124"/>
        <end position="144"/>
    </location>
</feature>
<organism evidence="3 5">
    <name type="scientific">Alkalihalobacillus alcalophilus ATCC 27647 = CGMCC 1.3604</name>
    <dbReference type="NCBI Taxonomy" id="1218173"/>
    <lineage>
        <taxon>Bacteria</taxon>
        <taxon>Bacillati</taxon>
        <taxon>Bacillota</taxon>
        <taxon>Bacilli</taxon>
        <taxon>Bacillales</taxon>
        <taxon>Bacillaceae</taxon>
        <taxon>Alkalihalobacillus</taxon>
    </lineage>
</organism>
<evidence type="ECO:0000313" key="6">
    <source>
        <dbReference type="Proteomes" id="UP000297014"/>
    </source>
</evidence>
<protein>
    <submittedName>
        <fullName evidence="3">VanZ family protein</fullName>
    </submittedName>
</protein>
<evidence type="ECO:0000256" key="1">
    <source>
        <dbReference type="SAM" id="Phobius"/>
    </source>
</evidence>
<dbReference type="Proteomes" id="UP000002754">
    <property type="component" value="Unassembled WGS sequence"/>
</dbReference>
<dbReference type="Proteomes" id="UP000297014">
    <property type="component" value="Unassembled WGS sequence"/>
</dbReference>
<name>A0A094YPY9_ALKAL</name>
<feature type="transmembrane region" description="Helical" evidence="1">
    <location>
        <begin position="6"/>
        <end position="22"/>
    </location>
</feature>
<keyword evidence="1" id="KW-0812">Transmembrane</keyword>
<evidence type="ECO:0000313" key="5">
    <source>
        <dbReference type="Proteomes" id="UP000002754"/>
    </source>
</evidence>
<dbReference type="EMBL" id="ALPT02000133">
    <property type="protein sequence ID" value="KGA95542.1"/>
    <property type="molecule type" value="Genomic_DNA"/>
</dbReference>
<evidence type="ECO:0000259" key="2">
    <source>
        <dbReference type="Pfam" id="PF04892"/>
    </source>
</evidence>
<dbReference type="eggNOG" id="COG5652">
    <property type="taxonomic scope" value="Bacteria"/>
</dbReference>
<feature type="transmembrane region" description="Helical" evidence="1">
    <location>
        <begin position="64"/>
        <end position="81"/>
    </location>
</feature>
<dbReference type="AlphaFoldDB" id="A0A094YPY9"/>
<dbReference type="EMBL" id="JALP01000136">
    <property type="protein sequence ID" value="THG90555.1"/>
    <property type="molecule type" value="Genomic_DNA"/>
</dbReference>
<dbReference type="PIRSF" id="PIRSF019083">
    <property type="entry name" value="UCP019083_VanZ"/>
    <property type="match status" value="1"/>
</dbReference>
<keyword evidence="1" id="KW-0472">Membrane</keyword>
<reference evidence="3 5" key="1">
    <citation type="journal article" date="2014" name="Genome Announc.">
        <title>Draft Genome Sequence of Bacillus alcalophilus AV1934, a Classic Alkaliphile Isolated from Human Feces in 1934.</title>
        <authorList>
            <person name="Attie O."/>
            <person name="Jayaprakash A."/>
            <person name="Shah H."/>
            <person name="Paulsen I.T."/>
            <person name="Morino M."/>
            <person name="Takahashi Y."/>
            <person name="Narumi I."/>
            <person name="Sachidanandam R."/>
            <person name="Satoh K."/>
            <person name="Ito M."/>
            <person name="Krulwich T.A."/>
        </authorList>
    </citation>
    <scope>NUCLEOTIDE SEQUENCE [LARGE SCALE GENOMIC DNA]</scope>
    <source>
        <strain evidence="3 5">AV1934</strain>
    </source>
</reference>
<feature type="transmembrane region" description="Helical" evidence="1">
    <location>
        <begin position="88"/>
        <end position="104"/>
    </location>
</feature>